<dbReference type="Proteomes" id="UP000061660">
    <property type="component" value="Chromosome"/>
</dbReference>
<evidence type="ECO:0000313" key="2">
    <source>
        <dbReference type="Proteomes" id="UP000061660"/>
    </source>
</evidence>
<reference evidence="1 2" key="2">
    <citation type="journal article" date="2016" name="Genome Announc.">
        <title>Complete Genome Sequences of Two Interactive Moderate Thermophiles, Paenibacillus napthalenovorans 32O-Y and Paenibacillus sp. 32O-W.</title>
        <authorList>
            <person name="Butler R.R.III."/>
            <person name="Wang J."/>
            <person name="Stark B.C."/>
            <person name="Pombert J.F."/>
        </authorList>
    </citation>
    <scope>NUCLEOTIDE SEQUENCE [LARGE SCALE GENOMIC DNA]</scope>
    <source>
        <strain evidence="1 2">32O-Y</strain>
    </source>
</reference>
<organism evidence="1 2">
    <name type="scientific">Paenibacillus naphthalenovorans</name>
    <dbReference type="NCBI Taxonomy" id="162209"/>
    <lineage>
        <taxon>Bacteria</taxon>
        <taxon>Bacillati</taxon>
        <taxon>Bacillota</taxon>
        <taxon>Bacilli</taxon>
        <taxon>Bacillales</taxon>
        <taxon>Paenibacillaceae</taxon>
        <taxon>Paenibacillus</taxon>
    </lineage>
</organism>
<dbReference type="InterPro" id="IPR051811">
    <property type="entry name" value="Cytochrome_c550/c551-like"/>
</dbReference>
<dbReference type="InterPro" id="IPR036909">
    <property type="entry name" value="Cyt_c-like_dom_sf"/>
</dbReference>
<dbReference type="EMBL" id="CP013652">
    <property type="protein sequence ID" value="ALS24234.1"/>
    <property type="molecule type" value="Genomic_DNA"/>
</dbReference>
<dbReference type="PATRIC" id="fig|162209.4.peg.4162"/>
<dbReference type="Gene3D" id="1.10.760.10">
    <property type="entry name" value="Cytochrome c-like domain"/>
    <property type="match status" value="1"/>
</dbReference>
<dbReference type="OrthoDB" id="7933886at2"/>
<dbReference type="PANTHER" id="PTHR37823:SF4">
    <property type="entry name" value="MENAQUINOL-CYTOCHROME C REDUCTASE CYTOCHROME B_C SUBUNIT"/>
    <property type="match status" value="1"/>
</dbReference>
<sequence length="126" mass="13327" precursor="true">MKRMNTWAAFSMALMMAAVLGACTPQNSPAPFGGGKSSGGMTEEQAMAGASDTVQSLYKQNCMSCHASNLEGKVGPNTNLQQAGARLTKEQIVEQINRGGNGMPGYQGKLKTEEIDALADWLANKK</sequence>
<keyword evidence="2" id="KW-1185">Reference proteome</keyword>
<gene>
    <name evidence="1" type="ORF">IJ22_39220</name>
</gene>
<dbReference type="AlphaFoldDB" id="A0A0U2WFX1"/>
<proteinExistence type="predicted"/>
<dbReference type="RefSeq" id="WP_082660884.1">
    <property type="nucleotide sequence ID" value="NZ_BJCS01000012.1"/>
</dbReference>
<dbReference type="STRING" id="162209.IJ22_39220"/>
<evidence type="ECO:0000313" key="1">
    <source>
        <dbReference type="EMBL" id="ALS24234.1"/>
    </source>
</evidence>
<name>A0A0U2WFX1_9BACL</name>
<dbReference type="Pfam" id="PF13442">
    <property type="entry name" value="Cytochrome_CBB3"/>
    <property type="match status" value="1"/>
</dbReference>
<dbReference type="KEGG" id="pnp:IJ22_39220"/>
<dbReference type="InterPro" id="IPR009056">
    <property type="entry name" value="Cyt_c-like_dom"/>
</dbReference>
<dbReference type="PROSITE" id="PS51257">
    <property type="entry name" value="PROKAR_LIPOPROTEIN"/>
    <property type="match status" value="1"/>
</dbReference>
<protein>
    <submittedName>
        <fullName evidence="1">Cytochrome c family protein</fullName>
    </submittedName>
</protein>
<dbReference type="SUPFAM" id="SSF46626">
    <property type="entry name" value="Cytochrome c"/>
    <property type="match status" value="1"/>
</dbReference>
<dbReference type="PANTHER" id="PTHR37823">
    <property type="entry name" value="CYTOCHROME C-553-LIKE"/>
    <property type="match status" value="1"/>
</dbReference>
<dbReference type="PROSITE" id="PS51007">
    <property type="entry name" value="CYTC"/>
    <property type="match status" value="1"/>
</dbReference>
<dbReference type="GO" id="GO:0009055">
    <property type="term" value="F:electron transfer activity"/>
    <property type="evidence" value="ECO:0007669"/>
    <property type="project" value="InterPro"/>
</dbReference>
<accession>A0A0U2WFX1</accession>
<dbReference type="GO" id="GO:0020037">
    <property type="term" value="F:heme binding"/>
    <property type="evidence" value="ECO:0007669"/>
    <property type="project" value="InterPro"/>
</dbReference>
<reference evidence="2" key="1">
    <citation type="submission" date="2015-12" db="EMBL/GenBank/DDBJ databases">
        <title>Complete genome sequences of two moderately thermophilic Paenibacillus species.</title>
        <authorList>
            <person name="Butler R.III."/>
            <person name="Wang J."/>
            <person name="Stark B.C."/>
            <person name="Pombert J.-F."/>
        </authorList>
    </citation>
    <scope>NUCLEOTIDE SEQUENCE [LARGE SCALE GENOMIC DNA]</scope>
    <source>
        <strain evidence="2">32O-Y</strain>
    </source>
</reference>